<proteinExistence type="inferred from homology"/>
<dbReference type="GO" id="GO:0005524">
    <property type="term" value="F:ATP binding"/>
    <property type="evidence" value="ECO:0007669"/>
    <property type="project" value="UniProtKB-KW"/>
</dbReference>
<dbReference type="Pfam" id="PF24842">
    <property type="entry name" value="UFD1_N2"/>
    <property type="match status" value="1"/>
</dbReference>
<feature type="domain" description="DUF7590" evidence="6">
    <location>
        <begin position="269"/>
        <end position="391"/>
    </location>
</feature>
<keyword evidence="2" id="KW-0547">Nucleotide-binding</keyword>
<dbReference type="AlphaFoldDB" id="A0AAN7SV88"/>
<keyword evidence="3" id="KW-0833">Ubl conjugation pathway</keyword>
<dbReference type="Gene3D" id="2.40.40.50">
    <property type="entry name" value="Ubiquitin fusion degradation protein UFD1, N-terminal domain"/>
    <property type="match status" value="1"/>
</dbReference>
<comment type="caution">
    <text evidence="8">The sequence shown here is derived from an EMBL/GenBank/DDBJ whole genome shotgun (WGS) entry which is preliminary data.</text>
</comment>
<gene>
    <name evidence="8" type="ORF">LTR05_007555</name>
</gene>
<evidence type="ECO:0000259" key="7">
    <source>
        <dbReference type="Pfam" id="PF24842"/>
    </source>
</evidence>
<dbReference type="SUPFAM" id="SSF54585">
    <property type="entry name" value="Cdc48 domain 2-like"/>
    <property type="match status" value="1"/>
</dbReference>
<accession>A0AAN7SV88</accession>
<dbReference type="PANTHER" id="PTHR12555:SF15">
    <property type="entry name" value="FUSION DEGRADATION PROTEIN (UFD1), PUTATIVE (AFU_ORTHOLOGUE AFUA_4G04640)-RELATED"/>
    <property type="match status" value="1"/>
</dbReference>
<evidence type="ECO:0000259" key="5">
    <source>
        <dbReference type="Pfam" id="PF03152"/>
    </source>
</evidence>
<dbReference type="Pfam" id="PF23580">
    <property type="entry name" value="Znf_XAF1_N"/>
    <property type="match status" value="1"/>
</dbReference>
<sequence>MTAESLKWSARLHVAPESSVIKRLQGDKIVLPQSALEGLLAAAPIVSIEGNGSRNYTSSFNPFNQYSFAAERQARDAFADRQQQLPHPLTFRLVNPQNGRAVYAGIREFSSEEGEIGLSSMLQEALGIRNDSTQTTRSNTPQPDVDTTDTVVSKIPTISITHRSLPKGTYVKLRPLESGYDPEDWKSLLERYLRDNFTTLTTGELLTVSASRNERFRFLVDKVDPEGEAICVVDTDLEVDIEPMNEEQARETLDKRLAKAKKAPGTATGSSAGGALSVGQEIHGQVLPGEYVDFELKQWDKKSDLEIRTTTAETDDIDILANPFSSHLRSKPRIDEHVFADLSSRPAKRLKISHTNFEVEEAEHINISIHAWKADNIVDQKPLPFTVTVSMARDDNGQRDPQNTPAQLDTDEVICKNCRQHVPKRTLALHEAFCYRNNISCPKCHNVFLKSSESWKSHWHCPHDDAYGGGLLSQTKHDTLLHPSSILQCSNCDFEAFNVPILAQHRTSTCPAKEILCPFCHLIVPQQSPEDPSFTDPEVLMSGMTPHEYADGARTTECHICNRIVRLRDMHTHLRLHDRDRIGRIAPRLCSNVVCGRTIKPGDEGRIAKEQFGLCNECFGPLYVTTHDPEGKMLRRRVERRLLQQLMSGCGKPWCHNVQWCKTGHKNSTGEDRVVTAKDALPKIKPVLDRLASGDHTGLSFCVDEAAQSRRAMAEMVTAEGAYELAWCTKALEEEHNDLTKARGWLTDRAPKINEVPT</sequence>
<dbReference type="Pfam" id="PF24503">
    <property type="entry name" value="DUF7590"/>
    <property type="match status" value="1"/>
</dbReference>
<dbReference type="Gene3D" id="3.10.330.10">
    <property type="match status" value="1"/>
</dbReference>
<dbReference type="InterPro" id="IPR042299">
    <property type="entry name" value="Ufd1-like_Nn"/>
</dbReference>
<dbReference type="InterPro" id="IPR056012">
    <property type="entry name" value="DUF7590"/>
</dbReference>
<dbReference type="GO" id="GO:0034098">
    <property type="term" value="C:VCP-NPL4-UFD1 AAA ATPase complex"/>
    <property type="evidence" value="ECO:0007669"/>
    <property type="project" value="TreeGrafter"/>
</dbReference>
<dbReference type="EMBL" id="JAVRRJ010000008">
    <property type="protein sequence ID" value="KAK5082408.1"/>
    <property type="molecule type" value="Genomic_DNA"/>
</dbReference>
<dbReference type="Proteomes" id="UP001309876">
    <property type="component" value="Unassembled WGS sequence"/>
</dbReference>
<reference evidence="8 9" key="1">
    <citation type="submission" date="2023-08" db="EMBL/GenBank/DDBJ databases">
        <title>Black Yeasts Isolated from many extreme environments.</title>
        <authorList>
            <person name="Coleine C."/>
            <person name="Stajich J.E."/>
            <person name="Selbmann L."/>
        </authorList>
    </citation>
    <scope>NUCLEOTIDE SEQUENCE [LARGE SCALE GENOMIC DNA]</scope>
    <source>
        <strain evidence="8 9">CCFEE 5910</strain>
    </source>
</reference>
<evidence type="ECO:0000256" key="4">
    <source>
        <dbReference type="ARBA" id="ARBA00022840"/>
    </source>
</evidence>
<keyword evidence="9" id="KW-1185">Reference proteome</keyword>
<evidence type="ECO:0000256" key="2">
    <source>
        <dbReference type="ARBA" id="ARBA00022741"/>
    </source>
</evidence>
<evidence type="ECO:0000259" key="6">
    <source>
        <dbReference type="Pfam" id="PF24503"/>
    </source>
</evidence>
<comment type="similarity">
    <text evidence="1">Belongs to the UFD1 family.</text>
</comment>
<protein>
    <recommendedName>
        <fullName evidence="10">Ubiquitin fusion degradation protein</fullName>
    </recommendedName>
</protein>
<organism evidence="8 9">
    <name type="scientific">Lithohypha guttulata</name>
    <dbReference type="NCBI Taxonomy" id="1690604"/>
    <lineage>
        <taxon>Eukaryota</taxon>
        <taxon>Fungi</taxon>
        <taxon>Dikarya</taxon>
        <taxon>Ascomycota</taxon>
        <taxon>Pezizomycotina</taxon>
        <taxon>Eurotiomycetes</taxon>
        <taxon>Chaetothyriomycetidae</taxon>
        <taxon>Chaetothyriales</taxon>
        <taxon>Trichomeriaceae</taxon>
        <taxon>Lithohypha</taxon>
    </lineage>
</organism>
<dbReference type="GO" id="GO:0036503">
    <property type="term" value="P:ERAD pathway"/>
    <property type="evidence" value="ECO:0007669"/>
    <property type="project" value="TreeGrafter"/>
</dbReference>
<dbReference type="InterPro" id="IPR029067">
    <property type="entry name" value="CDC48_domain_2-like_sf"/>
</dbReference>
<dbReference type="GO" id="GO:0031593">
    <property type="term" value="F:polyubiquitin modification-dependent protein binding"/>
    <property type="evidence" value="ECO:0007669"/>
    <property type="project" value="TreeGrafter"/>
</dbReference>
<feature type="domain" description="Ubiquitin fusion degradation protein UFD1 N-terminal subdomain 1" evidence="5">
    <location>
        <begin position="82"/>
        <end position="133"/>
    </location>
</feature>
<evidence type="ECO:0000256" key="3">
    <source>
        <dbReference type="ARBA" id="ARBA00022786"/>
    </source>
</evidence>
<dbReference type="PANTHER" id="PTHR12555">
    <property type="entry name" value="UBIQUITIN FUSION DEGRADATON PROTEIN 1"/>
    <property type="match status" value="1"/>
</dbReference>
<dbReference type="InterPro" id="IPR055417">
    <property type="entry name" value="UFD1_N1"/>
</dbReference>
<name>A0AAN7SV88_9EURO</name>
<keyword evidence="4" id="KW-0067">ATP-binding</keyword>
<evidence type="ECO:0000313" key="9">
    <source>
        <dbReference type="Proteomes" id="UP001309876"/>
    </source>
</evidence>
<dbReference type="Pfam" id="PF03152">
    <property type="entry name" value="UFD1_N1"/>
    <property type="match status" value="1"/>
</dbReference>
<feature type="domain" description="Ubiquitin fusion degradation protein UFD1 N-terminal subdomain 2" evidence="7">
    <location>
        <begin position="167"/>
        <end position="243"/>
    </location>
</feature>
<evidence type="ECO:0000313" key="8">
    <source>
        <dbReference type="EMBL" id="KAK5082408.1"/>
    </source>
</evidence>
<dbReference type="InterPro" id="IPR004854">
    <property type="entry name" value="Ufd1-like"/>
</dbReference>
<evidence type="ECO:0000256" key="1">
    <source>
        <dbReference type="ARBA" id="ARBA00006043"/>
    </source>
</evidence>
<dbReference type="GO" id="GO:0006511">
    <property type="term" value="P:ubiquitin-dependent protein catabolic process"/>
    <property type="evidence" value="ECO:0007669"/>
    <property type="project" value="InterPro"/>
</dbReference>
<evidence type="ECO:0008006" key="10">
    <source>
        <dbReference type="Google" id="ProtNLM"/>
    </source>
</evidence>
<dbReference type="InterPro" id="IPR055418">
    <property type="entry name" value="UFD1_N2"/>
</dbReference>